<comment type="caution">
    <text evidence="2">The sequence shown here is derived from an EMBL/GenBank/DDBJ whole genome shotgun (WGS) entry which is preliminary data.</text>
</comment>
<dbReference type="NCBIfam" id="NF033547">
    <property type="entry name" value="transpos_IS1595"/>
    <property type="match status" value="1"/>
</dbReference>
<evidence type="ECO:0000313" key="3">
    <source>
        <dbReference type="Proteomes" id="UP000752171"/>
    </source>
</evidence>
<protein>
    <recommendedName>
        <fullName evidence="1">ISXO2-like transposase domain-containing protein</fullName>
    </recommendedName>
</protein>
<dbReference type="PANTHER" id="PTHR47163:SF2">
    <property type="entry name" value="SI:DKEY-17M8.2"/>
    <property type="match status" value="1"/>
</dbReference>
<evidence type="ECO:0000313" key="2">
    <source>
        <dbReference type="EMBL" id="KAG9278010.1"/>
    </source>
</evidence>
<dbReference type="Pfam" id="PF12762">
    <property type="entry name" value="DDE_Tnp_IS1595"/>
    <property type="match status" value="1"/>
</dbReference>
<dbReference type="Proteomes" id="UP000752171">
    <property type="component" value="Unassembled WGS sequence"/>
</dbReference>
<reference evidence="2 3" key="1">
    <citation type="submission" date="2021-07" db="EMBL/GenBank/DDBJ databases">
        <authorList>
            <person name="Imarazene B."/>
            <person name="Zahm M."/>
            <person name="Klopp C."/>
            <person name="Cabau C."/>
            <person name="Beille S."/>
            <person name="Jouanno E."/>
            <person name="Castinel A."/>
            <person name="Lluch J."/>
            <person name="Gil L."/>
            <person name="Kuchtly C."/>
            <person name="Lopez Roques C."/>
            <person name="Donnadieu C."/>
            <person name="Parrinello H."/>
            <person name="Journot L."/>
            <person name="Du K."/>
            <person name="Schartl M."/>
            <person name="Retaux S."/>
            <person name="Guiguen Y."/>
        </authorList>
    </citation>
    <scope>NUCLEOTIDE SEQUENCE [LARGE SCALE GENOMIC DNA]</scope>
    <source>
        <strain evidence="2">Pach_M1</strain>
        <tissue evidence="2">Testis</tissue>
    </source>
</reference>
<name>A0A8T2M2X0_ASTMX</name>
<sequence length="222" mass="26565">LAQGLRKRHVDMIEDGVCGSSKSLTRVTTHLRKVCGRAIRRYERRRKMKVGGRRAFVAIDESKFRHKRKYGRGRRGPTWRRSSWVFGMLEVKHSRRRPILKLVKNRSRRRLLPIIRKYVRPGSHVISDSWGAYNTLAQHGYIHYQVNHQQHFVHPGNGAHTQHIERAWRNYKEDIYRYRGNLTEKSLKMNLRFIEWNSWLGRQHRNGILGRLFKDIRACHKV</sequence>
<proteinExistence type="predicted"/>
<organism evidence="2 3">
    <name type="scientific">Astyanax mexicanus</name>
    <name type="common">Blind cave fish</name>
    <name type="synonym">Astyanax fasciatus mexicanus</name>
    <dbReference type="NCBI Taxonomy" id="7994"/>
    <lineage>
        <taxon>Eukaryota</taxon>
        <taxon>Metazoa</taxon>
        <taxon>Chordata</taxon>
        <taxon>Craniata</taxon>
        <taxon>Vertebrata</taxon>
        <taxon>Euteleostomi</taxon>
        <taxon>Actinopterygii</taxon>
        <taxon>Neopterygii</taxon>
        <taxon>Teleostei</taxon>
        <taxon>Ostariophysi</taxon>
        <taxon>Characiformes</taxon>
        <taxon>Characoidei</taxon>
        <taxon>Acestrorhamphidae</taxon>
        <taxon>Acestrorhamphinae</taxon>
        <taxon>Astyanax</taxon>
    </lineage>
</organism>
<accession>A0A8T2M2X0</accession>
<feature type="domain" description="ISXO2-like transposase" evidence="1">
    <location>
        <begin position="49"/>
        <end position="206"/>
    </location>
</feature>
<dbReference type="EMBL" id="JAICCE010000004">
    <property type="protein sequence ID" value="KAG9278010.1"/>
    <property type="molecule type" value="Genomic_DNA"/>
</dbReference>
<evidence type="ECO:0000259" key="1">
    <source>
        <dbReference type="SMART" id="SM01126"/>
    </source>
</evidence>
<dbReference type="InterPro" id="IPR024445">
    <property type="entry name" value="Tnp_ISXO2-like"/>
</dbReference>
<dbReference type="SMART" id="SM01126">
    <property type="entry name" value="DDE_Tnp_IS1595"/>
    <property type="match status" value="1"/>
</dbReference>
<feature type="non-terminal residue" evidence="2">
    <location>
        <position position="222"/>
    </location>
</feature>
<dbReference type="PANTHER" id="PTHR47163">
    <property type="entry name" value="DDE_TNP_IS1595 DOMAIN-CONTAINING PROTEIN"/>
    <property type="match status" value="1"/>
</dbReference>
<dbReference type="InterPro" id="IPR053164">
    <property type="entry name" value="IS1016-like_transposase"/>
</dbReference>
<gene>
    <name evidence="2" type="ORF">AMEX_G5794</name>
</gene>
<dbReference type="AlphaFoldDB" id="A0A8T2M2X0"/>